<name>A0AA91E9P8_9GAMM</name>
<dbReference type="AlphaFoldDB" id="A0AA91E9P8"/>
<accession>A0AA91E9P8</accession>
<reference evidence="1 2" key="1">
    <citation type="submission" date="2016-04" db="EMBL/GenBank/DDBJ databases">
        <title>ATOL: Assembling a taxonomically balanced genome-scale reconstruction of the evolutionary history of the Enterobacteriaceae.</title>
        <authorList>
            <person name="Plunkett G.III."/>
            <person name="Neeno-Eckwall E.C."/>
            <person name="Glasner J.D."/>
            <person name="Perna N.T."/>
        </authorList>
    </citation>
    <scope>NUCLEOTIDE SEQUENCE [LARGE SCALE GENOMIC DNA]</scope>
    <source>
        <strain evidence="1 2">ATCC 12841</strain>
    </source>
</reference>
<sequence>MSKIRTVISYIEKHGASPMGEICRGTGFSVREVNSSLRYLARIGMLIKTGSRGKYRYGIPEAPKHAKTKPPIRKKTVITAKDNTVTIGSKKQEIEQLINRGLVRRAQTAISSLIAEARDLDTVNWAMDKGNACGFRAKYF</sequence>
<gene>
    <name evidence="1" type="ORF">M993_04809</name>
</gene>
<protein>
    <submittedName>
        <fullName evidence="1">Uncharacterized protein</fullName>
    </submittedName>
</protein>
<dbReference type="Proteomes" id="UP000078431">
    <property type="component" value="Unassembled WGS sequence"/>
</dbReference>
<comment type="caution">
    <text evidence="1">The sequence shown here is derived from an EMBL/GenBank/DDBJ whole genome shotgun (WGS) entry which is preliminary data.</text>
</comment>
<evidence type="ECO:0000313" key="1">
    <source>
        <dbReference type="EMBL" id="OAT56503.1"/>
    </source>
</evidence>
<organism evidence="1 2">
    <name type="scientific">Obesumbacterium proteus ATCC 12841</name>
    <dbReference type="NCBI Taxonomy" id="1354268"/>
    <lineage>
        <taxon>Bacteria</taxon>
        <taxon>Pseudomonadati</taxon>
        <taxon>Pseudomonadota</taxon>
        <taxon>Gammaproteobacteria</taxon>
        <taxon>Enterobacterales</taxon>
        <taxon>Hafniaceae</taxon>
        <taxon>Obesumbacterium</taxon>
    </lineage>
</organism>
<keyword evidence="2" id="KW-1185">Reference proteome</keyword>
<proteinExistence type="predicted"/>
<dbReference type="EMBL" id="LXEX01000084">
    <property type="protein sequence ID" value="OAT56503.1"/>
    <property type="molecule type" value="Genomic_DNA"/>
</dbReference>
<evidence type="ECO:0000313" key="2">
    <source>
        <dbReference type="Proteomes" id="UP000078431"/>
    </source>
</evidence>